<dbReference type="Proteomes" id="UP001165083">
    <property type="component" value="Unassembled WGS sequence"/>
</dbReference>
<evidence type="ECO:0000313" key="2">
    <source>
        <dbReference type="Proteomes" id="UP001165083"/>
    </source>
</evidence>
<gene>
    <name evidence="1" type="ORF">Plil01_001160600</name>
</gene>
<accession>A0A9W6U7W7</accession>
<organism evidence="1 2">
    <name type="scientific">Phytophthora lilii</name>
    <dbReference type="NCBI Taxonomy" id="2077276"/>
    <lineage>
        <taxon>Eukaryota</taxon>
        <taxon>Sar</taxon>
        <taxon>Stramenopiles</taxon>
        <taxon>Oomycota</taxon>
        <taxon>Peronosporomycetes</taxon>
        <taxon>Peronosporales</taxon>
        <taxon>Peronosporaceae</taxon>
        <taxon>Phytophthora</taxon>
    </lineage>
</organism>
<evidence type="ECO:0000313" key="1">
    <source>
        <dbReference type="EMBL" id="GMF27695.1"/>
    </source>
</evidence>
<proteinExistence type="predicted"/>
<keyword evidence="2" id="KW-1185">Reference proteome</keyword>
<comment type="caution">
    <text evidence="1">The sequence shown here is derived from an EMBL/GenBank/DDBJ whole genome shotgun (WGS) entry which is preliminary data.</text>
</comment>
<reference evidence="1" key="1">
    <citation type="submission" date="2023-04" db="EMBL/GenBank/DDBJ databases">
        <title>Phytophthora lilii NBRC 32176.</title>
        <authorList>
            <person name="Ichikawa N."/>
            <person name="Sato H."/>
            <person name="Tonouchi N."/>
        </authorList>
    </citation>
    <scope>NUCLEOTIDE SEQUENCE</scope>
    <source>
        <strain evidence="1">NBRC 32176</strain>
    </source>
</reference>
<dbReference type="AlphaFoldDB" id="A0A9W6U7W7"/>
<sequence length="146" mass="15098">MSPTDVACGLYTVFMLTATSTTMGSTNVGMACSTVDASFELTAPSATVGNAKVGSPYSTFNAASELTAASTIVANAKVSRSYSLSNATCMLVGGFLPADTFCITRQERKRWQNSSTCIAAELSLKPRSTTASLPAADATQLETVSI</sequence>
<protein>
    <submittedName>
        <fullName evidence="1">Unnamed protein product</fullName>
    </submittedName>
</protein>
<dbReference type="EMBL" id="BSXW01000672">
    <property type="protein sequence ID" value="GMF27695.1"/>
    <property type="molecule type" value="Genomic_DNA"/>
</dbReference>
<name>A0A9W6U7W7_9STRA</name>